<dbReference type="InterPro" id="IPR016024">
    <property type="entry name" value="ARM-type_fold"/>
</dbReference>
<dbReference type="EMBL" id="CAJOBI010181081">
    <property type="protein sequence ID" value="CAF4926488.1"/>
    <property type="molecule type" value="Genomic_DNA"/>
</dbReference>
<sequence>MIIEAAPDYTVDIPLIWQYIGEIIGAFIGARASNMTLLKPIFECVPDDKAKLFFQVIIR</sequence>
<protein>
    <submittedName>
        <fullName evidence="1">Uncharacterized protein</fullName>
    </submittedName>
</protein>
<evidence type="ECO:0000313" key="1">
    <source>
        <dbReference type="EMBL" id="CAF4926488.1"/>
    </source>
</evidence>
<dbReference type="SUPFAM" id="SSF48371">
    <property type="entry name" value="ARM repeat"/>
    <property type="match status" value="1"/>
</dbReference>
<name>A0A8S3CKP9_9BILA</name>
<comment type="caution">
    <text evidence="1">The sequence shown here is derived from an EMBL/GenBank/DDBJ whole genome shotgun (WGS) entry which is preliminary data.</text>
</comment>
<dbReference type="Gene3D" id="1.25.40.180">
    <property type="match status" value="1"/>
</dbReference>
<reference evidence="1" key="1">
    <citation type="submission" date="2021-02" db="EMBL/GenBank/DDBJ databases">
        <authorList>
            <person name="Nowell W R."/>
        </authorList>
    </citation>
    <scope>NUCLEOTIDE SEQUENCE</scope>
</reference>
<dbReference type="AlphaFoldDB" id="A0A8S3CKP9"/>
<accession>A0A8S3CKP9</accession>
<feature type="non-terminal residue" evidence="1">
    <location>
        <position position="1"/>
    </location>
</feature>
<evidence type="ECO:0000313" key="2">
    <source>
        <dbReference type="Proteomes" id="UP000676336"/>
    </source>
</evidence>
<organism evidence="1 2">
    <name type="scientific">Rotaria magnacalcarata</name>
    <dbReference type="NCBI Taxonomy" id="392030"/>
    <lineage>
        <taxon>Eukaryota</taxon>
        <taxon>Metazoa</taxon>
        <taxon>Spiralia</taxon>
        <taxon>Gnathifera</taxon>
        <taxon>Rotifera</taxon>
        <taxon>Eurotatoria</taxon>
        <taxon>Bdelloidea</taxon>
        <taxon>Philodinida</taxon>
        <taxon>Philodinidae</taxon>
        <taxon>Rotaria</taxon>
    </lineage>
</organism>
<dbReference type="Proteomes" id="UP000676336">
    <property type="component" value="Unassembled WGS sequence"/>
</dbReference>
<proteinExistence type="predicted"/>
<gene>
    <name evidence="1" type="ORF">SMN809_LOCUS52975</name>
</gene>